<dbReference type="UniPathway" id="UPA00378"/>
<evidence type="ECO:0000313" key="16">
    <source>
        <dbReference type="Proteomes" id="UP000308768"/>
    </source>
</evidence>
<comment type="subcellular location">
    <subcellularLocation>
        <location evidence="2">Membrane</location>
        <topology evidence="2">Multi-pass membrane protein</topology>
    </subcellularLocation>
</comment>
<dbReference type="AlphaFoldDB" id="A0A4U0XAT0"/>
<dbReference type="EMBL" id="NAJN01000408">
    <property type="protein sequence ID" value="TKA73780.1"/>
    <property type="molecule type" value="Genomic_DNA"/>
</dbReference>
<gene>
    <name evidence="15" type="ORF">B0A49_02841</name>
</gene>
<accession>A0A4U0XAT0</accession>
<dbReference type="InterPro" id="IPR050749">
    <property type="entry name" value="Glycosyl_Hydrolase_47"/>
</dbReference>
<evidence type="ECO:0000256" key="4">
    <source>
        <dbReference type="ARBA" id="ARBA00007658"/>
    </source>
</evidence>
<feature type="transmembrane region" description="Helical" evidence="14">
    <location>
        <begin position="993"/>
        <end position="1017"/>
    </location>
</feature>
<comment type="caution">
    <text evidence="15">The sequence shown here is derived from an EMBL/GenBank/DDBJ whole genome shotgun (WGS) entry which is preliminary data.</text>
</comment>
<dbReference type="GO" id="GO:0005975">
    <property type="term" value="P:carbohydrate metabolic process"/>
    <property type="evidence" value="ECO:0007669"/>
    <property type="project" value="InterPro"/>
</dbReference>
<feature type="transmembrane region" description="Helical" evidence="14">
    <location>
        <begin position="781"/>
        <end position="803"/>
    </location>
</feature>
<evidence type="ECO:0000256" key="12">
    <source>
        <dbReference type="PIRSR" id="PIRSR601382-3"/>
    </source>
</evidence>
<comment type="similarity">
    <text evidence="5">Belongs to the SLC29A/ENT transporter (TC 2.A.57) family.</text>
</comment>
<dbReference type="PANTHER" id="PTHR11742">
    <property type="entry name" value="MANNOSYL-OLIGOSACCHARIDE ALPHA-1,2-MANNOSIDASE-RELATED"/>
    <property type="match status" value="1"/>
</dbReference>
<keyword evidence="9 14" id="KW-1133">Transmembrane helix</keyword>
<evidence type="ECO:0000256" key="3">
    <source>
        <dbReference type="ARBA" id="ARBA00004922"/>
    </source>
</evidence>
<protein>
    <recommendedName>
        <fullName evidence="13">alpha-1,2-Mannosidase</fullName>
        <ecNumber evidence="13">3.2.1.-</ecNumber>
    </recommendedName>
</protein>
<comment type="similarity">
    <text evidence="4 13">Belongs to the glycosyl hydrolase 47 family.</text>
</comment>
<dbReference type="Gene3D" id="1.50.10.10">
    <property type="match status" value="1"/>
</dbReference>
<keyword evidence="16" id="KW-1185">Reference proteome</keyword>
<dbReference type="GO" id="GO:0004571">
    <property type="term" value="F:mannosyl-oligosaccharide 1,2-alpha-mannosidase activity"/>
    <property type="evidence" value="ECO:0007669"/>
    <property type="project" value="InterPro"/>
</dbReference>
<dbReference type="EC" id="3.2.1.-" evidence="13"/>
<feature type="transmembrane region" description="Helical" evidence="14">
    <location>
        <begin position="823"/>
        <end position="848"/>
    </location>
</feature>
<evidence type="ECO:0000256" key="9">
    <source>
        <dbReference type="ARBA" id="ARBA00022989"/>
    </source>
</evidence>
<proteinExistence type="inferred from homology"/>
<dbReference type="Pfam" id="PF01733">
    <property type="entry name" value="Nucleoside_tran"/>
    <property type="match status" value="1"/>
</dbReference>
<dbReference type="InterPro" id="IPR012341">
    <property type="entry name" value="6hp_glycosidase-like_sf"/>
</dbReference>
<sequence>MTPSLRRWFISCAAAVLTLFAILPLSRFSTWLPQPSPSSPLLPSTERPIPRLVWKDIPQRYPVTSIIPLPSGAPVTIPQIQYDFEPETYEQKTERQARLNAVRESFLHSWEGYKKHAWLQDEVTPISGSYNNEFGGWGATLVDTLDTLWIMGLKKEFVVAVAAVKKIDFTTSPLQTVNLFETTIRYLGGFLSAYDVSGGKYPVLLDKAIELGEMLYRSFDTPNRMPVTQWDWKNGALGGPQEASSQVLVAEIGSLTLEFTRLARLSRDHKFYDAIQRITDVFEQQQNHTRIPGMWPVMVDARTQDFTRDRTFTFGAQQQHIMLGGLTQQYRHMYEAAIDAAKEHLFFRPLNPKNQDMLLSGSAKRNSANNIKLDPQGQHLSCFTGGMLAIAAKIFERDYDLEVARRLVDGCIWAYDSTPTGIMPESFHVVPCRDPVDCDWDDVKWYAGVMDQQEYRHYIMTLEKKQWAKNFIAKRKLPPGFSDIEDGRYILRLLDTAWRMFKAIENHTKTEIAYAAINDVTQTKPDHVDSMESFWTAETLKYFYLIFSEPDVISLDEYVLLSGLRNRVQDDYSLGVDKTLDQAAERCQKRVRNLENEPQHTMERLRSLLRRHSSSYEPLDGGSIGPDGERIEVGDEKHFSWIEYSIFFLLGIAMLWAWNMFLAAGPYFQHRFESNDWIFTNFQSAELSVSTIANLGSVLVLTKLQARASYPKRIIASLVINIITFTLLAMSTRLFMKASAGGYFAFLMLMVFAASLATGLCQNGVFAYVSGFGQGEYTQAIMTGQAVAGVLPCIAQIVSVLSVRNGDSSQPHHEPDGPPPVPSTAAFSYFLTATGISFLTLLAFLYLANRHRAQSSFKRAVETLDTADEAADIERKAVPLLTLLSKLRWLAAAVFLTFAITMFFPVFTQKIYSVRDSQSGPRLLQPASFIPLAFLWWNTGDLFGRLLTAIPALSLVKKPKVVFVLSVTRVLFIPLYLLCNIRGHGAKINSDVFYLLVVQLLFGTTNGFLGSTCMMGAGEWVEAEEREAAGGFMGLCLVAGLTVGSLLSFFAA</sequence>
<keyword evidence="13" id="KW-0326">Glycosidase</keyword>
<feature type="transmembrane region" description="Helical" evidence="14">
    <location>
        <begin position="742"/>
        <end position="769"/>
    </location>
</feature>
<dbReference type="InterPro" id="IPR002259">
    <property type="entry name" value="Eqnu_transpt"/>
</dbReference>
<dbReference type="OrthoDB" id="46396at2759"/>
<dbReference type="PANTHER" id="PTHR11742:SF49">
    <property type="entry name" value="ALPHA-1,2-MANNOSIDASE"/>
    <property type="match status" value="1"/>
</dbReference>
<keyword evidence="7 14" id="KW-0812">Transmembrane</keyword>
<evidence type="ECO:0000256" key="13">
    <source>
        <dbReference type="RuleBase" id="RU361193"/>
    </source>
</evidence>
<evidence type="ECO:0000256" key="14">
    <source>
        <dbReference type="SAM" id="Phobius"/>
    </source>
</evidence>
<keyword evidence="11 12" id="KW-1015">Disulfide bond</keyword>
<evidence type="ECO:0000256" key="1">
    <source>
        <dbReference type="ARBA" id="ARBA00001913"/>
    </source>
</evidence>
<feature type="transmembrane region" description="Helical" evidence="14">
    <location>
        <begin position="889"/>
        <end position="907"/>
    </location>
</feature>
<feature type="transmembrane region" description="Helical" evidence="14">
    <location>
        <begin position="641"/>
        <end position="662"/>
    </location>
</feature>
<evidence type="ECO:0000256" key="8">
    <source>
        <dbReference type="ARBA" id="ARBA00022801"/>
    </source>
</evidence>
<feature type="transmembrane region" description="Helical" evidence="14">
    <location>
        <begin position="961"/>
        <end position="981"/>
    </location>
</feature>
<dbReference type="GO" id="GO:0016020">
    <property type="term" value="C:membrane"/>
    <property type="evidence" value="ECO:0007669"/>
    <property type="project" value="UniProtKB-SubCell"/>
</dbReference>
<name>A0A4U0XAT0_9PEZI</name>
<evidence type="ECO:0000256" key="11">
    <source>
        <dbReference type="ARBA" id="ARBA00023157"/>
    </source>
</evidence>
<dbReference type="InterPro" id="IPR036259">
    <property type="entry name" value="MFS_trans_sf"/>
</dbReference>
<dbReference type="InterPro" id="IPR001382">
    <property type="entry name" value="Glyco_hydro_47"/>
</dbReference>
<dbReference type="GO" id="GO:0036503">
    <property type="term" value="P:ERAD pathway"/>
    <property type="evidence" value="ECO:0007669"/>
    <property type="project" value="UniProtKB-ARBA"/>
</dbReference>
<evidence type="ECO:0000256" key="2">
    <source>
        <dbReference type="ARBA" id="ARBA00004141"/>
    </source>
</evidence>
<feature type="transmembrane region" description="Helical" evidence="14">
    <location>
        <begin position="714"/>
        <end position="736"/>
    </location>
</feature>
<feature type="transmembrane region" description="Helical" evidence="14">
    <location>
        <begin position="1029"/>
        <end position="1051"/>
    </location>
</feature>
<evidence type="ECO:0000256" key="7">
    <source>
        <dbReference type="ARBA" id="ARBA00022692"/>
    </source>
</evidence>
<comment type="cofactor">
    <cofactor evidence="1">
        <name>Ca(2+)</name>
        <dbReference type="ChEBI" id="CHEBI:29108"/>
    </cofactor>
</comment>
<feature type="disulfide bond" evidence="12">
    <location>
        <begin position="382"/>
        <end position="411"/>
    </location>
</feature>
<dbReference type="Pfam" id="PF01532">
    <property type="entry name" value="Glyco_hydro_47"/>
    <property type="match status" value="1"/>
</dbReference>
<dbReference type="SUPFAM" id="SSF48225">
    <property type="entry name" value="Seven-hairpin glycosidases"/>
    <property type="match status" value="1"/>
</dbReference>
<comment type="pathway">
    <text evidence="3">Protein modification; protein glycosylation.</text>
</comment>
<organism evidence="15 16">
    <name type="scientific">Cryomyces minteri</name>
    <dbReference type="NCBI Taxonomy" id="331657"/>
    <lineage>
        <taxon>Eukaryota</taxon>
        <taxon>Fungi</taxon>
        <taxon>Dikarya</taxon>
        <taxon>Ascomycota</taxon>
        <taxon>Pezizomycotina</taxon>
        <taxon>Dothideomycetes</taxon>
        <taxon>Dothideomycetes incertae sedis</taxon>
        <taxon>Cryomyces</taxon>
    </lineage>
</organism>
<reference evidence="15 16" key="1">
    <citation type="submission" date="2017-03" db="EMBL/GenBank/DDBJ databases">
        <title>Genomes of endolithic fungi from Antarctica.</title>
        <authorList>
            <person name="Coleine C."/>
            <person name="Masonjones S."/>
            <person name="Stajich J.E."/>
        </authorList>
    </citation>
    <scope>NUCLEOTIDE SEQUENCE [LARGE SCALE GENOMIC DNA]</scope>
    <source>
        <strain evidence="15 16">CCFEE 5187</strain>
    </source>
</reference>
<evidence type="ECO:0000256" key="5">
    <source>
        <dbReference type="ARBA" id="ARBA00007965"/>
    </source>
</evidence>
<keyword evidence="10 14" id="KW-0472">Membrane</keyword>
<dbReference type="InterPro" id="IPR036026">
    <property type="entry name" value="Seven-hairpin_glycosidases"/>
</dbReference>
<evidence type="ECO:0000313" key="15">
    <source>
        <dbReference type="EMBL" id="TKA73780.1"/>
    </source>
</evidence>
<evidence type="ECO:0000256" key="10">
    <source>
        <dbReference type="ARBA" id="ARBA00023136"/>
    </source>
</evidence>
<evidence type="ECO:0000256" key="6">
    <source>
        <dbReference type="ARBA" id="ARBA00022448"/>
    </source>
</evidence>
<dbReference type="SUPFAM" id="SSF103473">
    <property type="entry name" value="MFS general substrate transporter"/>
    <property type="match status" value="1"/>
</dbReference>
<keyword evidence="8 13" id="KW-0378">Hydrolase</keyword>
<dbReference type="GO" id="GO:0005509">
    <property type="term" value="F:calcium ion binding"/>
    <property type="evidence" value="ECO:0007669"/>
    <property type="project" value="InterPro"/>
</dbReference>
<dbReference type="Proteomes" id="UP000308768">
    <property type="component" value="Unassembled WGS sequence"/>
</dbReference>
<dbReference type="GO" id="GO:0005337">
    <property type="term" value="F:nucleoside transmembrane transporter activity"/>
    <property type="evidence" value="ECO:0007669"/>
    <property type="project" value="InterPro"/>
</dbReference>
<dbReference type="PRINTS" id="PR00747">
    <property type="entry name" value="GLYHDRLASE47"/>
</dbReference>
<dbReference type="STRING" id="331657.A0A4U0XAT0"/>
<keyword evidence="6" id="KW-0813">Transport</keyword>
<dbReference type="GO" id="GO:0005783">
    <property type="term" value="C:endoplasmic reticulum"/>
    <property type="evidence" value="ECO:0007669"/>
    <property type="project" value="TreeGrafter"/>
</dbReference>